<sequence length="216" mass="23580">MAAVGGVDGAKSASFRWLDAARYAVAAVMTVLIIAVIAKAIKVVLRPDSLYLFVMGGSMSSTTDVTTATVALDLQLRGQNPSGRVRMYYTNVSAYLFDNSTSAWTKDDPGVSCMALVELHDITVPQQQTEDAFLHWVVDNVSMASNYFDILYKNGSINDVTLRLDGLLFTEFRANRSCQTSYFCGPLLIGGGPGNEAFLNRDNVLCKEQQRGQLVQ</sequence>
<dbReference type="EMBL" id="OZ075145">
    <property type="protein sequence ID" value="CAL5045402.1"/>
    <property type="molecule type" value="Genomic_DNA"/>
</dbReference>
<feature type="transmembrane region" description="Helical" evidence="1">
    <location>
        <begin position="20"/>
        <end position="41"/>
    </location>
</feature>
<reference evidence="2 3" key="2">
    <citation type="submission" date="2024-10" db="EMBL/GenBank/DDBJ databases">
        <authorList>
            <person name="Ryan C."/>
        </authorList>
    </citation>
    <scope>NUCLEOTIDE SEQUENCE [LARGE SCALE GENOMIC DNA]</scope>
</reference>
<evidence type="ECO:0000256" key="1">
    <source>
        <dbReference type="SAM" id="Phobius"/>
    </source>
</evidence>
<dbReference type="PANTHER" id="PTHR36480">
    <property type="entry name" value="OS06G0118900 PROTEIN-RELATED"/>
    <property type="match status" value="1"/>
</dbReference>
<keyword evidence="1" id="KW-0472">Membrane</keyword>
<reference evidence="3" key="1">
    <citation type="submission" date="2024-06" db="EMBL/GenBank/DDBJ databases">
        <authorList>
            <person name="Ryan C."/>
        </authorList>
    </citation>
    <scope>NUCLEOTIDE SEQUENCE [LARGE SCALE GENOMIC DNA]</scope>
</reference>
<dbReference type="PANTHER" id="PTHR36480:SF10">
    <property type="entry name" value="LATE EMBRYOGENESIS ABUNDANT PROTEIN LEA-2 SUBGROUP DOMAIN-CONTAINING PROTEIN"/>
    <property type="match status" value="1"/>
</dbReference>
<evidence type="ECO:0008006" key="4">
    <source>
        <dbReference type="Google" id="ProtNLM"/>
    </source>
</evidence>
<keyword evidence="3" id="KW-1185">Reference proteome</keyword>
<evidence type="ECO:0000313" key="2">
    <source>
        <dbReference type="EMBL" id="CAL5045402.1"/>
    </source>
</evidence>
<protein>
    <recommendedName>
        <fullName evidence="4">Late embryogenesis abundant protein LEA-2 subgroup domain-containing protein</fullName>
    </recommendedName>
</protein>
<keyword evidence="1" id="KW-0812">Transmembrane</keyword>
<dbReference type="Proteomes" id="UP001497457">
    <property type="component" value="Chromosome 35b"/>
</dbReference>
<dbReference type="AlphaFoldDB" id="A0ABC9DUN5"/>
<accession>A0ABC9DUN5</accession>
<proteinExistence type="predicted"/>
<name>A0ABC9DUN5_9POAL</name>
<organism evidence="2 3">
    <name type="scientific">Urochloa decumbens</name>
    <dbReference type="NCBI Taxonomy" id="240449"/>
    <lineage>
        <taxon>Eukaryota</taxon>
        <taxon>Viridiplantae</taxon>
        <taxon>Streptophyta</taxon>
        <taxon>Embryophyta</taxon>
        <taxon>Tracheophyta</taxon>
        <taxon>Spermatophyta</taxon>
        <taxon>Magnoliopsida</taxon>
        <taxon>Liliopsida</taxon>
        <taxon>Poales</taxon>
        <taxon>Poaceae</taxon>
        <taxon>PACMAD clade</taxon>
        <taxon>Panicoideae</taxon>
        <taxon>Panicodae</taxon>
        <taxon>Paniceae</taxon>
        <taxon>Melinidinae</taxon>
        <taxon>Urochloa</taxon>
    </lineage>
</organism>
<keyword evidence="1" id="KW-1133">Transmembrane helix</keyword>
<evidence type="ECO:0000313" key="3">
    <source>
        <dbReference type="Proteomes" id="UP001497457"/>
    </source>
</evidence>
<gene>
    <name evidence="2" type="ORF">URODEC1_LOCUS88815</name>
</gene>